<dbReference type="Proteomes" id="UP000601435">
    <property type="component" value="Unassembled WGS sequence"/>
</dbReference>
<sequence length="228" mass="25846">MKEPPSDPPDWLPEVHRQTDRKTFWGLVATKAPVEPAPNPLTLEKIFDEPDASQKEEFAQDVLCMAMVGKNTLRLAAAVAESARDPSQTRESLNRKVEEYLDRRDPQRMADLLIKTGLIDLGTRKKIGTTGEVCQMFYALTGAHKLENDVFSVLRLWEWFIALSNEDLGSADKYKGLEETARDYVAACPRYPGRTPSYIEFGEMDPPTIAFPPQVIRALQNDNLWKCF</sequence>
<protein>
    <submittedName>
        <fullName evidence="1">Uncharacterized protein</fullName>
    </submittedName>
</protein>
<gene>
    <name evidence="1" type="ORF">SNEC2469_LOCUS19506</name>
</gene>
<organism evidence="1 2">
    <name type="scientific">Symbiodinium necroappetens</name>
    <dbReference type="NCBI Taxonomy" id="1628268"/>
    <lineage>
        <taxon>Eukaryota</taxon>
        <taxon>Sar</taxon>
        <taxon>Alveolata</taxon>
        <taxon>Dinophyceae</taxon>
        <taxon>Suessiales</taxon>
        <taxon>Symbiodiniaceae</taxon>
        <taxon>Symbiodinium</taxon>
    </lineage>
</organism>
<keyword evidence="2" id="KW-1185">Reference proteome</keyword>
<dbReference type="AlphaFoldDB" id="A0A812WIP1"/>
<dbReference type="EMBL" id="CAJNJA010033415">
    <property type="protein sequence ID" value="CAE7678998.1"/>
    <property type="molecule type" value="Genomic_DNA"/>
</dbReference>
<name>A0A812WIP1_9DINO</name>
<accession>A0A812WIP1</accession>
<dbReference type="OrthoDB" id="424377at2759"/>
<evidence type="ECO:0000313" key="2">
    <source>
        <dbReference type="Proteomes" id="UP000601435"/>
    </source>
</evidence>
<comment type="caution">
    <text evidence="1">The sequence shown here is derived from an EMBL/GenBank/DDBJ whole genome shotgun (WGS) entry which is preliminary data.</text>
</comment>
<proteinExistence type="predicted"/>
<reference evidence="1" key="1">
    <citation type="submission" date="2021-02" db="EMBL/GenBank/DDBJ databases">
        <authorList>
            <person name="Dougan E. K."/>
            <person name="Rhodes N."/>
            <person name="Thang M."/>
            <person name="Chan C."/>
        </authorList>
    </citation>
    <scope>NUCLEOTIDE SEQUENCE</scope>
</reference>
<evidence type="ECO:0000313" key="1">
    <source>
        <dbReference type="EMBL" id="CAE7678998.1"/>
    </source>
</evidence>